<reference evidence="1" key="1">
    <citation type="submission" date="2020-08" db="EMBL/GenBank/DDBJ databases">
        <title>Multicomponent nature underlies the extraordinary mechanical properties of spider dragline silk.</title>
        <authorList>
            <person name="Kono N."/>
            <person name="Nakamura H."/>
            <person name="Mori M."/>
            <person name="Yoshida Y."/>
            <person name="Ohtoshi R."/>
            <person name="Malay A.D."/>
            <person name="Moran D.A.P."/>
            <person name="Tomita M."/>
            <person name="Numata K."/>
            <person name="Arakawa K."/>
        </authorList>
    </citation>
    <scope>NUCLEOTIDE SEQUENCE</scope>
</reference>
<comment type="caution">
    <text evidence="1">The sequence shown here is derived from an EMBL/GenBank/DDBJ whole genome shotgun (WGS) entry which is preliminary data.</text>
</comment>
<evidence type="ECO:0000313" key="2">
    <source>
        <dbReference type="Proteomes" id="UP000887159"/>
    </source>
</evidence>
<dbReference type="Proteomes" id="UP000887159">
    <property type="component" value="Unassembled WGS sequence"/>
</dbReference>
<protein>
    <submittedName>
        <fullName evidence="1">Uncharacterized protein</fullName>
    </submittedName>
</protein>
<sequence>MIARQPSREIPFHKEMTKVIGGGIHASIRSYPRTIGEPWSRDEQDTFSKPLTGGCWSRELFHVYLPALDGSSSAVLLELMKGILAGEMKRPLNNLYWRLYFPKKRYQKPCPKLCVA</sequence>
<organism evidence="1 2">
    <name type="scientific">Trichonephila clavipes</name>
    <name type="common">Golden silk orbweaver</name>
    <name type="synonym">Nephila clavipes</name>
    <dbReference type="NCBI Taxonomy" id="2585209"/>
    <lineage>
        <taxon>Eukaryota</taxon>
        <taxon>Metazoa</taxon>
        <taxon>Ecdysozoa</taxon>
        <taxon>Arthropoda</taxon>
        <taxon>Chelicerata</taxon>
        <taxon>Arachnida</taxon>
        <taxon>Araneae</taxon>
        <taxon>Araneomorphae</taxon>
        <taxon>Entelegynae</taxon>
        <taxon>Araneoidea</taxon>
        <taxon>Nephilidae</taxon>
        <taxon>Trichonephila</taxon>
    </lineage>
</organism>
<keyword evidence="2" id="KW-1185">Reference proteome</keyword>
<name>A0A8X6RTM3_TRICX</name>
<gene>
    <name evidence="1" type="ORF">TNCV_1076671</name>
</gene>
<accession>A0A8X6RTM3</accession>
<evidence type="ECO:0000313" key="1">
    <source>
        <dbReference type="EMBL" id="GFX97296.1"/>
    </source>
</evidence>
<proteinExistence type="predicted"/>
<dbReference type="EMBL" id="BMAU01021197">
    <property type="protein sequence ID" value="GFX97296.1"/>
    <property type="molecule type" value="Genomic_DNA"/>
</dbReference>
<dbReference type="AlphaFoldDB" id="A0A8X6RTM3"/>